<dbReference type="Proteomes" id="UP000198744">
    <property type="component" value="Unassembled WGS sequence"/>
</dbReference>
<protein>
    <recommendedName>
        <fullName evidence="5">AAA domain-containing protein</fullName>
    </recommendedName>
</protein>
<keyword evidence="4" id="KW-1185">Reference proteome</keyword>
<dbReference type="PANTHER" id="PTHR33295">
    <property type="entry name" value="ATPASE"/>
    <property type="match status" value="1"/>
</dbReference>
<dbReference type="PANTHER" id="PTHR33295:SF8">
    <property type="entry name" value="AAA+ ATPASE DOMAIN-CONTAINING PROTEIN"/>
    <property type="match status" value="1"/>
</dbReference>
<dbReference type="AlphaFoldDB" id="A0A1H8AFU8"/>
<dbReference type="InterPro" id="IPR025420">
    <property type="entry name" value="DUF4143"/>
</dbReference>
<dbReference type="OrthoDB" id="9801684at2"/>
<dbReference type="SUPFAM" id="SSF52540">
    <property type="entry name" value="P-loop containing nucleoside triphosphate hydrolases"/>
    <property type="match status" value="1"/>
</dbReference>
<dbReference type="InterPro" id="IPR041682">
    <property type="entry name" value="AAA_14"/>
</dbReference>
<dbReference type="Pfam" id="PF13635">
    <property type="entry name" value="DUF4143"/>
    <property type="match status" value="1"/>
</dbReference>
<evidence type="ECO:0000313" key="4">
    <source>
        <dbReference type="Proteomes" id="UP000198744"/>
    </source>
</evidence>
<feature type="domain" description="DUF4143" evidence="2">
    <location>
        <begin position="237"/>
        <end position="387"/>
    </location>
</feature>
<evidence type="ECO:0000259" key="2">
    <source>
        <dbReference type="Pfam" id="PF13635"/>
    </source>
</evidence>
<dbReference type="STRING" id="43775.SAMN04489760_13520"/>
<dbReference type="InterPro" id="IPR027417">
    <property type="entry name" value="P-loop_NTPase"/>
</dbReference>
<dbReference type="RefSeq" id="WP_093884632.1">
    <property type="nucleotide sequence ID" value="NZ_FOBS01000035.1"/>
</dbReference>
<dbReference type="EMBL" id="FOBS01000035">
    <property type="protein sequence ID" value="SEM69481.1"/>
    <property type="molecule type" value="Genomic_DNA"/>
</dbReference>
<reference evidence="3 4" key="1">
    <citation type="submission" date="2016-10" db="EMBL/GenBank/DDBJ databases">
        <authorList>
            <person name="de Groot N.N."/>
        </authorList>
    </citation>
    <scope>NUCLEOTIDE SEQUENCE [LARGE SCALE GENOMIC DNA]</scope>
    <source>
        <strain evidence="3 4">DSM 8423</strain>
    </source>
</reference>
<organism evidence="3 4">
    <name type="scientific">Syntrophus gentianae</name>
    <dbReference type="NCBI Taxonomy" id="43775"/>
    <lineage>
        <taxon>Bacteria</taxon>
        <taxon>Pseudomonadati</taxon>
        <taxon>Thermodesulfobacteriota</taxon>
        <taxon>Syntrophia</taxon>
        <taxon>Syntrophales</taxon>
        <taxon>Syntrophaceae</taxon>
        <taxon>Syntrophus</taxon>
    </lineage>
</organism>
<gene>
    <name evidence="3" type="ORF">SAMN04489760_13520</name>
</gene>
<accession>A0A1H8AFU8</accession>
<dbReference type="Pfam" id="PF13173">
    <property type="entry name" value="AAA_14"/>
    <property type="match status" value="1"/>
</dbReference>
<evidence type="ECO:0000259" key="1">
    <source>
        <dbReference type="Pfam" id="PF13173"/>
    </source>
</evidence>
<sequence>MDPSAPSPFQTILSDKLSESLSTPIPPGTPRRVHGAVHLAGKATAVVGMRRAGKTMFLHQIRRERLADEMDRERMPYINFEDERLAGMAAEHLHPLVEEYYRRFPALRGSETVLWCFDEIQTVPGWERFVRRLLDSEKVELYLTGSSAALLSREIATALRGRAWEVVLHPFSFEEALIHAGKTPPEQPDFLDGPARSILERSFFDYLAAGGFPEAQGLDAATRYQLLRDYVDVAILRDVVERHGVSNVTGLRWLIRHLLGNAAGLFSVEKFYSALKSQGLAISKDTVHQLMGHLQDCFLVRTVWMEASSERQRMVNPRKAYPVDPGLIPVFDRTGRSNIGHALETAVLLELERRRAEISYVRTPQGFEVDFLARYPSGREELIQVCADVTSPETMERELRSLLEAGRQHPQAQKLLLTLTRDGLPRQVPAAVSAQPAYVWLLCPPELS</sequence>
<name>A0A1H8AFU8_9BACT</name>
<proteinExistence type="predicted"/>
<evidence type="ECO:0000313" key="3">
    <source>
        <dbReference type="EMBL" id="SEM69481.1"/>
    </source>
</evidence>
<feature type="domain" description="AAA" evidence="1">
    <location>
        <begin position="42"/>
        <end position="176"/>
    </location>
</feature>
<evidence type="ECO:0008006" key="5">
    <source>
        <dbReference type="Google" id="ProtNLM"/>
    </source>
</evidence>